<keyword evidence="2" id="KW-1185">Reference proteome</keyword>
<sequence length="178" mass="20978">MNKVTIFRSKFITAYLNKNSDRLNEADRILGLYFAQSDQSQYPRLKISSVNQRYKKNIRLFIKLMTEISMELKVRDNVKIISSKPLKTRFDCKSSVFHLTVTLMAEVDRLMDELEKLELISFDYQKVNELLTTTKSKFYQMMDLFFKIARSIKLSRNGKFLVVDIASIELAEKYTTRT</sequence>
<gene>
    <name evidence="1" type="ORF">C0W27_16020</name>
</gene>
<dbReference type="EMBL" id="PYOU01000014">
    <property type="protein sequence ID" value="PSX07075.1"/>
    <property type="molecule type" value="Genomic_DNA"/>
</dbReference>
<proteinExistence type="predicted"/>
<comment type="caution">
    <text evidence="1">The sequence shown here is derived from an EMBL/GenBank/DDBJ whole genome shotgun (WGS) entry which is preliminary data.</text>
</comment>
<organism evidence="1 2">
    <name type="scientific">Photobacterium angustum</name>
    <dbReference type="NCBI Taxonomy" id="661"/>
    <lineage>
        <taxon>Bacteria</taxon>
        <taxon>Pseudomonadati</taxon>
        <taxon>Pseudomonadota</taxon>
        <taxon>Gammaproteobacteria</taxon>
        <taxon>Vibrionales</taxon>
        <taxon>Vibrionaceae</taxon>
        <taxon>Photobacterium</taxon>
    </lineage>
</organism>
<protein>
    <recommendedName>
        <fullName evidence="3">Replication protein</fullName>
    </recommendedName>
</protein>
<dbReference type="Proteomes" id="UP000240989">
    <property type="component" value="Unassembled WGS sequence"/>
</dbReference>
<name>A0ABX5H222_PHOAN</name>
<evidence type="ECO:0000313" key="2">
    <source>
        <dbReference type="Proteomes" id="UP000240989"/>
    </source>
</evidence>
<accession>A0ABX5H222</accession>
<evidence type="ECO:0008006" key="3">
    <source>
        <dbReference type="Google" id="ProtNLM"/>
    </source>
</evidence>
<evidence type="ECO:0000313" key="1">
    <source>
        <dbReference type="EMBL" id="PSX07075.1"/>
    </source>
</evidence>
<reference evidence="1 2" key="1">
    <citation type="submission" date="2018-01" db="EMBL/GenBank/DDBJ databases">
        <title>Whole genome sequencing of Histamine producing bacteria.</title>
        <authorList>
            <person name="Butler K."/>
        </authorList>
    </citation>
    <scope>NUCLEOTIDE SEQUENCE [LARGE SCALE GENOMIC DNA]</scope>
    <source>
        <strain evidence="1 2">A6-1</strain>
    </source>
</reference>
<dbReference type="RefSeq" id="WP_045152906.1">
    <property type="nucleotide sequence ID" value="NZ_JZSW01000007.1"/>
</dbReference>